<reference evidence="1 2" key="1">
    <citation type="journal article" date="2009" name="Genome Res.">
        <title>Whole genome sequence of Desulfovibrio magneticus strain RS-1 revealed common gene clusters in magnetotactic bacteria.</title>
        <authorList>
            <person name="Nakazawa H."/>
            <person name="Arakaki A."/>
            <person name="Narita-Yamada S."/>
            <person name="Yashiro I."/>
            <person name="Jinno K."/>
            <person name="Aoki N."/>
            <person name="Tsuruyama A."/>
            <person name="Okamura Y."/>
            <person name="Tanikawa S."/>
            <person name="Fujita N."/>
            <person name="Takeyama H."/>
            <person name="Matsunaga T."/>
        </authorList>
    </citation>
    <scope>NUCLEOTIDE SEQUENCE [LARGE SCALE GENOMIC DNA]</scope>
    <source>
        <strain evidence="2">ATCC 700980 / DSM 13731 / RS-1</strain>
    </source>
</reference>
<dbReference type="Proteomes" id="UP000009071">
    <property type="component" value="Chromosome"/>
</dbReference>
<gene>
    <name evidence="1" type="ordered locus">DMR_41610</name>
</gene>
<protein>
    <submittedName>
        <fullName evidence="1">Uncharacterized protein</fullName>
    </submittedName>
</protein>
<name>C4XPV2_SOLM1</name>
<evidence type="ECO:0000313" key="1">
    <source>
        <dbReference type="EMBL" id="BAH77652.1"/>
    </source>
</evidence>
<dbReference type="STRING" id="573370.DMR_41610"/>
<keyword evidence="2" id="KW-1185">Reference proteome</keyword>
<sequence>MALIGYLLLAYQKFMSKIGISLHYLARLVQRNLLQCCNILDLVEPQRKRVKSNNPRQLSLLA</sequence>
<evidence type="ECO:0000313" key="2">
    <source>
        <dbReference type="Proteomes" id="UP000009071"/>
    </source>
</evidence>
<proteinExistence type="predicted"/>
<dbReference type="EMBL" id="AP010904">
    <property type="protein sequence ID" value="BAH77652.1"/>
    <property type="molecule type" value="Genomic_DNA"/>
</dbReference>
<accession>C4XPV2</accession>
<dbReference type="HOGENOM" id="CLU_2896772_0_0_7"/>
<organism evidence="1 2">
    <name type="scientific">Solidesulfovibrio magneticus (strain ATCC 700980 / DSM 13731 / RS-1)</name>
    <name type="common">Desulfovibrio magneticus</name>
    <dbReference type="NCBI Taxonomy" id="573370"/>
    <lineage>
        <taxon>Bacteria</taxon>
        <taxon>Pseudomonadati</taxon>
        <taxon>Thermodesulfobacteriota</taxon>
        <taxon>Desulfovibrionia</taxon>
        <taxon>Desulfovibrionales</taxon>
        <taxon>Desulfovibrionaceae</taxon>
        <taxon>Solidesulfovibrio</taxon>
    </lineage>
</organism>
<dbReference type="AlphaFoldDB" id="C4XPV2"/>
<dbReference type="KEGG" id="dma:DMR_41610"/>